<dbReference type="Proteomes" id="UP000034881">
    <property type="component" value="Unassembled WGS sequence"/>
</dbReference>
<dbReference type="AlphaFoldDB" id="A0A0G0QMK8"/>
<evidence type="ECO:0000313" key="1">
    <source>
        <dbReference type="EMBL" id="KKR41634.1"/>
    </source>
</evidence>
<protein>
    <submittedName>
        <fullName evidence="1">Uncharacterized protein</fullName>
    </submittedName>
</protein>
<evidence type="ECO:0000313" key="2">
    <source>
        <dbReference type="Proteomes" id="UP000034881"/>
    </source>
</evidence>
<comment type="caution">
    <text evidence="1">The sequence shown here is derived from an EMBL/GenBank/DDBJ whole genome shotgun (WGS) entry which is preliminary data.</text>
</comment>
<accession>A0A0G0QMK8</accession>
<reference evidence="1 2" key="1">
    <citation type="journal article" date="2015" name="Nature">
        <title>rRNA introns, odd ribosomes, and small enigmatic genomes across a large radiation of phyla.</title>
        <authorList>
            <person name="Brown C.T."/>
            <person name="Hug L.A."/>
            <person name="Thomas B.C."/>
            <person name="Sharon I."/>
            <person name="Castelle C.J."/>
            <person name="Singh A."/>
            <person name="Wilkins M.J."/>
            <person name="Williams K.H."/>
            <person name="Banfield J.F."/>
        </authorList>
    </citation>
    <scope>NUCLEOTIDE SEQUENCE [LARGE SCALE GENOMIC DNA]</scope>
</reference>
<dbReference type="EMBL" id="LBYB01000008">
    <property type="protein sequence ID" value="KKR41634.1"/>
    <property type="molecule type" value="Genomic_DNA"/>
</dbReference>
<proteinExistence type="predicted"/>
<organism evidence="1 2">
    <name type="scientific">Candidatus Daviesbacteria bacterium GW2011_GWC2_40_12</name>
    <dbReference type="NCBI Taxonomy" id="1618431"/>
    <lineage>
        <taxon>Bacteria</taxon>
        <taxon>Candidatus Daviesiibacteriota</taxon>
    </lineage>
</organism>
<gene>
    <name evidence="1" type="ORF">UT77_C0008G0006</name>
</gene>
<sequence length="251" mass="28914">MAVVEANLTDLKRKLFAPFEKIGRLKLDPVQVKIKVAQEGSKERQLAADVIDCVYNSLYRKDNGNIVNIGRDRFDSLPGTVTLVGTQEVAGNFPVVVTLRVVSDKHLEIFDFFQPKENTRWPHEVGDYKAGEIGRLSFNPGLDFVRANSQDAKDAKLIDDYKRDIFRMIYSFGLEILRSNGVETPYYMVGPHVNRFLVSCGLYAVRIDNVESKRTPEVEAIRQEFRDYWHSDKSVKYQPWAYLAPWKFQDK</sequence>
<name>A0A0G0QMK8_9BACT</name>